<organism evidence="2 3">
    <name type="scientific">Microbacterium marinilacus</name>
    <dbReference type="NCBI Taxonomy" id="415209"/>
    <lineage>
        <taxon>Bacteria</taxon>
        <taxon>Bacillati</taxon>
        <taxon>Actinomycetota</taxon>
        <taxon>Actinomycetes</taxon>
        <taxon>Micrococcales</taxon>
        <taxon>Microbacteriaceae</taxon>
        <taxon>Microbacterium</taxon>
    </lineage>
</organism>
<comment type="caution">
    <text evidence="2">The sequence shown here is derived from an EMBL/GenBank/DDBJ whole genome shotgun (WGS) entry which is preliminary data.</text>
</comment>
<keyword evidence="3" id="KW-1185">Reference proteome</keyword>
<accession>A0ABP7B1F7</accession>
<evidence type="ECO:0000313" key="2">
    <source>
        <dbReference type="EMBL" id="GAA3646183.1"/>
    </source>
</evidence>
<evidence type="ECO:0000259" key="1">
    <source>
        <dbReference type="PROSITE" id="PS51186"/>
    </source>
</evidence>
<dbReference type="Proteomes" id="UP001410795">
    <property type="component" value="Unassembled WGS sequence"/>
</dbReference>
<feature type="domain" description="N-acetyltransferase" evidence="1">
    <location>
        <begin position="14"/>
        <end position="153"/>
    </location>
</feature>
<gene>
    <name evidence="2" type="ORF">GCM10022202_01800</name>
</gene>
<reference evidence="3" key="1">
    <citation type="journal article" date="2019" name="Int. J. Syst. Evol. Microbiol.">
        <title>The Global Catalogue of Microorganisms (GCM) 10K type strain sequencing project: providing services to taxonomists for standard genome sequencing and annotation.</title>
        <authorList>
            <consortium name="The Broad Institute Genomics Platform"/>
            <consortium name="The Broad Institute Genome Sequencing Center for Infectious Disease"/>
            <person name="Wu L."/>
            <person name="Ma J."/>
        </authorList>
    </citation>
    <scope>NUCLEOTIDE SEQUENCE [LARGE SCALE GENOMIC DNA]</scope>
    <source>
        <strain evidence="3">JCM 16546</strain>
    </source>
</reference>
<dbReference type="Pfam" id="PF13508">
    <property type="entry name" value="Acetyltransf_7"/>
    <property type="match status" value="1"/>
</dbReference>
<dbReference type="InterPro" id="IPR000182">
    <property type="entry name" value="GNAT_dom"/>
</dbReference>
<dbReference type="SUPFAM" id="SSF55729">
    <property type="entry name" value="Acyl-CoA N-acyltransferases (Nat)"/>
    <property type="match status" value="1"/>
</dbReference>
<protein>
    <submittedName>
        <fullName evidence="2">GNAT family N-acetyltransferase</fullName>
    </submittedName>
</protein>
<dbReference type="RefSeq" id="WP_246603786.1">
    <property type="nucleotide sequence ID" value="NZ_BAAAYV010000002.1"/>
</dbReference>
<evidence type="ECO:0000313" key="3">
    <source>
        <dbReference type="Proteomes" id="UP001410795"/>
    </source>
</evidence>
<name>A0ABP7B1F7_9MICO</name>
<dbReference type="Gene3D" id="3.40.630.30">
    <property type="match status" value="1"/>
</dbReference>
<proteinExistence type="predicted"/>
<dbReference type="InterPro" id="IPR016181">
    <property type="entry name" value="Acyl_CoA_acyltransferase"/>
</dbReference>
<dbReference type="PROSITE" id="PS51186">
    <property type="entry name" value="GNAT"/>
    <property type="match status" value="1"/>
</dbReference>
<sequence>MSASFSEALSQVSVVLRPSREEDLEWLVELRAEVLREDLERLGRYDPVRVRQRLRDGFSPAATRIVVVDGEEVGCVAVRDAPDARWVEHFYIMPAAQNRGVGGRVLSEILEEPSSKPTRLNVLQGSAARRLYERRGFVVDAEDAVDVFMTLRG</sequence>
<dbReference type="EMBL" id="BAAAYV010000002">
    <property type="protein sequence ID" value="GAA3646183.1"/>
    <property type="molecule type" value="Genomic_DNA"/>
</dbReference>